<sequence>MVDPDGGPAGLYYEDEPHEAPAAGSGIPLKRFALIAAAAAGLAVVVSGVIYGPTMVRVLGQSDTTVDSPAKVGNFTLDTSDAAKDAAEYIRDAIATKVSLDQSRGLIYHDGKTDAILVAGTARIWKPDDSLKSAFDVVSDDKGGVRDVHDVDAGSLGGTMRCGVTKVDDADLSVCGWSDNGSLGVALFSERSVADSAKAMLELRTAVEHRN</sequence>
<dbReference type="Proteomes" id="UP001500620">
    <property type="component" value="Unassembled WGS sequence"/>
</dbReference>
<comment type="caution">
    <text evidence="2">The sequence shown here is derived from an EMBL/GenBank/DDBJ whole genome shotgun (WGS) entry which is preliminary data.</text>
</comment>
<keyword evidence="3" id="KW-1185">Reference proteome</keyword>
<organism evidence="2 3">
    <name type="scientific">Dactylosporangium darangshiense</name>
    <dbReference type="NCBI Taxonomy" id="579108"/>
    <lineage>
        <taxon>Bacteria</taxon>
        <taxon>Bacillati</taxon>
        <taxon>Actinomycetota</taxon>
        <taxon>Actinomycetes</taxon>
        <taxon>Micromonosporales</taxon>
        <taxon>Micromonosporaceae</taxon>
        <taxon>Dactylosporangium</taxon>
    </lineage>
</organism>
<keyword evidence="1" id="KW-1133">Transmembrane helix</keyword>
<feature type="transmembrane region" description="Helical" evidence="1">
    <location>
        <begin position="32"/>
        <end position="52"/>
    </location>
</feature>
<proteinExistence type="predicted"/>
<gene>
    <name evidence="2" type="ORF">GCM10022255_083140</name>
</gene>
<name>A0ABP8DM06_9ACTN</name>
<evidence type="ECO:0000313" key="2">
    <source>
        <dbReference type="EMBL" id="GAA4259248.1"/>
    </source>
</evidence>
<reference evidence="3" key="1">
    <citation type="journal article" date="2019" name="Int. J. Syst. Evol. Microbiol.">
        <title>The Global Catalogue of Microorganisms (GCM) 10K type strain sequencing project: providing services to taxonomists for standard genome sequencing and annotation.</title>
        <authorList>
            <consortium name="The Broad Institute Genomics Platform"/>
            <consortium name="The Broad Institute Genome Sequencing Center for Infectious Disease"/>
            <person name="Wu L."/>
            <person name="Ma J."/>
        </authorList>
    </citation>
    <scope>NUCLEOTIDE SEQUENCE [LARGE SCALE GENOMIC DNA]</scope>
    <source>
        <strain evidence="3">JCM 17441</strain>
    </source>
</reference>
<keyword evidence="1" id="KW-0472">Membrane</keyword>
<accession>A0ABP8DM06</accession>
<evidence type="ECO:0000313" key="3">
    <source>
        <dbReference type="Proteomes" id="UP001500620"/>
    </source>
</evidence>
<protein>
    <submittedName>
        <fullName evidence="2">Uncharacterized protein</fullName>
    </submittedName>
</protein>
<evidence type="ECO:0000256" key="1">
    <source>
        <dbReference type="SAM" id="Phobius"/>
    </source>
</evidence>
<dbReference type="EMBL" id="BAABAT010000034">
    <property type="protein sequence ID" value="GAA4259248.1"/>
    <property type="molecule type" value="Genomic_DNA"/>
</dbReference>
<keyword evidence="1" id="KW-0812">Transmembrane</keyword>
<dbReference type="RefSeq" id="WP_345136163.1">
    <property type="nucleotide sequence ID" value="NZ_BAABAT010000034.1"/>
</dbReference>